<reference evidence="1 2" key="1">
    <citation type="submission" date="2017-08" db="EMBL/GenBank/DDBJ databases">
        <title>Complete genome sequence of Mucilaginibacter sp. strain BJC16-A31.</title>
        <authorList>
            <consortium name="Henan University of Science and Technology"/>
            <person name="You X."/>
        </authorList>
    </citation>
    <scope>NUCLEOTIDE SEQUENCE [LARGE SCALE GENOMIC DNA]</scope>
    <source>
        <strain evidence="1 2">BJC16-A31</strain>
    </source>
</reference>
<accession>A0A223NW94</accession>
<name>A0A223NW94_9SPHI</name>
<dbReference type="KEGG" id="muc:MuYL_2254"/>
<dbReference type="EMBL" id="CP022743">
    <property type="protein sequence ID" value="ASU34143.1"/>
    <property type="molecule type" value="Genomic_DNA"/>
</dbReference>
<evidence type="ECO:0000313" key="1">
    <source>
        <dbReference type="EMBL" id="ASU34143.1"/>
    </source>
</evidence>
<gene>
    <name evidence="1" type="ORF">MuYL_2254</name>
</gene>
<sequence>MITLIERYFESLLQLLSFYGICLLLPLSCYCTTKTEFATPPPI</sequence>
<evidence type="ECO:0000313" key="2">
    <source>
        <dbReference type="Proteomes" id="UP000215002"/>
    </source>
</evidence>
<dbReference type="AlphaFoldDB" id="A0A223NW94"/>
<keyword evidence="2" id="KW-1185">Reference proteome</keyword>
<protein>
    <submittedName>
        <fullName evidence="1">Uncharacterized protein</fullName>
    </submittedName>
</protein>
<proteinExistence type="predicted"/>
<dbReference type="Proteomes" id="UP000215002">
    <property type="component" value="Chromosome"/>
</dbReference>
<organism evidence="1 2">
    <name type="scientific">Mucilaginibacter xinganensis</name>
    <dbReference type="NCBI Taxonomy" id="1234841"/>
    <lineage>
        <taxon>Bacteria</taxon>
        <taxon>Pseudomonadati</taxon>
        <taxon>Bacteroidota</taxon>
        <taxon>Sphingobacteriia</taxon>
        <taxon>Sphingobacteriales</taxon>
        <taxon>Sphingobacteriaceae</taxon>
        <taxon>Mucilaginibacter</taxon>
    </lineage>
</organism>